<dbReference type="RefSeq" id="WP_129719762.1">
    <property type="nucleotide sequence ID" value="NZ_LR214951.1"/>
</dbReference>
<dbReference type="EC" id="2.4.2.3" evidence="2"/>
<dbReference type="NCBIfam" id="TIGR00107">
    <property type="entry name" value="deoD"/>
    <property type="match status" value="1"/>
</dbReference>
<comment type="catalytic activity">
    <reaction evidence="6">
        <text>uridine + phosphate = alpha-D-ribose 1-phosphate + uracil</text>
        <dbReference type="Rhea" id="RHEA:24388"/>
        <dbReference type="ChEBI" id="CHEBI:16704"/>
        <dbReference type="ChEBI" id="CHEBI:17568"/>
        <dbReference type="ChEBI" id="CHEBI:43474"/>
        <dbReference type="ChEBI" id="CHEBI:57720"/>
        <dbReference type="EC" id="2.4.2.3"/>
    </reaction>
</comment>
<dbReference type="InterPro" id="IPR018016">
    <property type="entry name" value="Nucleoside_phosphorylase_CS"/>
</dbReference>
<dbReference type="GO" id="GO:0004850">
    <property type="term" value="F:uridine phosphorylase activity"/>
    <property type="evidence" value="ECO:0007669"/>
    <property type="project" value="UniProtKB-EC"/>
</dbReference>
<proteinExistence type="inferred from homology"/>
<accession>A0A449A549</accession>
<dbReference type="Gene3D" id="3.40.50.1580">
    <property type="entry name" value="Nucleoside phosphorylase domain"/>
    <property type="match status" value="1"/>
</dbReference>
<evidence type="ECO:0000256" key="1">
    <source>
        <dbReference type="ARBA" id="ARBA00010456"/>
    </source>
</evidence>
<keyword evidence="5 8" id="KW-0808">Transferase</keyword>
<feature type="domain" description="Nucleoside phosphorylase" evidence="7">
    <location>
        <begin position="15"/>
        <end position="224"/>
    </location>
</feature>
<evidence type="ECO:0000259" key="7">
    <source>
        <dbReference type="Pfam" id="PF01048"/>
    </source>
</evidence>
<protein>
    <recommendedName>
        <fullName evidence="3">Uridine phosphorylase</fullName>
        <ecNumber evidence="2">2.4.2.3</ecNumber>
    </recommendedName>
</protein>
<dbReference type="InterPro" id="IPR004402">
    <property type="entry name" value="DeoD-type"/>
</dbReference>
<dbReference type="SUPFAM" id="SSF53167">
    <property type="entry name" value="Purine and uridine phosphorylases"/>
    <property type="match status" value="1"/>
</dbReference>
<evidence type="ECO:0000256" key="6">
    <source>
        <dbReference type="ARBA" id="ARBA00048447"/>
    </source>
</evidence>
<dbReference type="InterPro" id="IPR035994">
    <property type="entry name" value="Nucleoside_phosphorylase_sf"/>
</dbReference>
<dbReference type="OrthoDB" id="9782889at2"/>
<dbReference type="GO" id="GO:0004731">
    <property type="term" value="F:purine-nucleoside phosphorylase activity"/>
    <property type="evidence" value="ECO:0007669"/>
    <property type="project" value="InterPro"/>
</dbReference>
<dbReference type="InterPro" id="IPR000845">
    <property type="entry name" value="Nucleoside_phosphorylase_d"/>
</dbReference>
<dbReference type="Pfam" id="PF01048">
    <property type="entry name" value="PNP_UDP_1"/>
    <property type="match status" value="1"/>
</dbReference>
<organism evidence="8 9">
    <name type="scientific">Mesomycoplasma neurolyticum</name>
    <dbReference type="NCBI Taxonomy" id="2120"/>
    <lineage>
        <taxon>Bacteria</taxon>
        <taxon>Bacillati</taxon>
        <taxon>Mycoplasmatota</taxon>
        <taxon>Mycoplasmoidales</taxon>
        <taxon>Metamycoplasmataceae</taxon>
        <taxon>Mesomycoplasma</taxon>
    </lineage>
</organism>
<evidence type="ECO:0000313" key="9">
    <source>
        <dbReference type="Proteomes" id="UP000289440"/>
    </source>
</evidence>
<evidence type="ECO:0000256" key="5">
    <source>
        <dbReference type="ARBA" id="ARBA00022679"/>
    </source>
</evidence>
<evidence type="ECO:0000256" key="2">
    <source>
        <dbReference type="ARBA" id="ARBA00011888"/>
    </source>
</evidence>
<evidence type="ECO:0000313" key="8">
    <source>
        <dbReference type="EMBL" id="VEU59368.1"/>
    </source>
</evidence>
<dbReference type="EMBL" id="LR214951">
    <property type="protein sequence ID" value="VEU59368.1"/>
    <property type="molecule type" value="Genomic_DNA"/>
</dbReference>
<keyword evidence="4 8" id="KW-0328">Glycosyltransferase</keyword>
<dbReference type="PANTHER" id="PTHR43691:SF11">
    <property type="entry name" value="FI09636P-RELATED"/>
    <property type="match status" value="1"/>
</dbReference>
<sequence length="232" mass="25997">MTPHIKAKFNEIAKTVLLAGDPLRAEYIAKNYLTDVQLVSSVRNAYFFTGMYKGRRVTVGTSGMGIASMGIYSYELFKFYNVDRIIRIGSAGSYKKDLKIYDLVLANSCFSDSHIYAQLVLGEKTHVLEPSVLLNAEIMESALKAGISLNVGRVHSSDVFYSGRRLEKTLEYTEAIAVEMESFALFANAKKFKKQAACLLTISDNLITGEVTTPEEREQRFRQMMQIALETV</sequence>
<keyword evidence="9" id="KW-1185">Reference proteome</keyword>
<dbReference type="PANTHER" id="PTHR43691">
    <property type="entry name" value="URIDINE PHOSPHORYLASE"/>
    <property type="match status" value="1"/>
</dbReference>
<name>A0A449A549_9BACT</name>
<dbReference type="KEGG" id="mnu:NCTC10166_00336"/>
<dbReference type="Proteomes" id="UP000289440">
    <property type="component" value="Chromosome"/>
</dbReference>
<dbReference type="NCBIfam" id="NF004489">
    <property type="entry name" value="PRK05819.1"/>
    <property type="match status" value="1"/>
</dbReference>
<gene>
    <name evidence="8" type="primary">deoD</name>
    <name evidence="8" type="ORF">NCTC10166_00336</name>
</gene>
<dbReference type="PROSITE" id="PS01232">
    <property type="entry name" value="PNP_UDP_1"/>
    <property type="match status" value="1"/>
</dbReference>
<comment type="similarity">
    <text evidence="1">Belongs to the PNP/UDP phosphorylase family.</text>
</comment>
<dbReference type="AlphaFoldDB" id="A0A449A549"/>
<evidence type="ECO:0000256" key="4">
    <source>
        <dbReference type="ARBA" id="ARBA00022676"/>
    </source>
</evidence>
<evidence type="ECO:0000256" key="3">
    <source>
        <dbReference type="ARBA" id="ARBA00021980"/>
    </source>
</evidence>
<dbReference type="GO" id="GO:0005829">
    <property type="term" value="C:cytosol"/>
    <property type="evidence" value="ECO:0007669"/>
    <property type="project" value="TreeGrafter"/>
</dbReference>
<reference evidence="8 9" key="1">
    <citation type="submission" date="2019-01" db="EMBL/GenBank/DDBJ databases">
        <authorList>
            <consortium name="Pathogen Informatics"/>
        </authorList>
    </citation>
    <scope>NUCLEOTIDE SEQUENCE [LARGE SCALE GENOMIC DNA]</scope>
    <source>
        <strain evidence="8 9">NCTC10166</strain>
    </source>
</reference>
<dbReference type="CDD" id="cd09006">
    <property type="entry name" value="PNP_EcPNPI-like"/>
    <property type="match status" value="1"/>
</dbReference>
<dbReference type="GO" id="GO:0009164">
    <property type="term" value="P:nucleoside catabolic process"/>
    <property type="evidence" value="ECO:0007669"/>
    <property type="project" value="UniProtKB-ARBA"/>
</dbReference>